<dbReference type="InterPro" id="IPR052895">
    <property type="entry name" value="HetReg/Transcr_Mod"/>
</dbReference>
<evidence type="ECO:0000313" key="2">
    <source>
        <dbReference type="EMBL" id="RMJ18056.1"/>
    </source>
</evidence>
<dbReference type="Pfam" id="PF06985">
    <property type="entry name" value="HET"/>
    <property type="match status" value="1"/>
</dbReference>
<dbReference type="PANTHER" id="PTHR24148">
    <property type="entry name" value="ANKYRIN REPEAT DOMAIN-CONTAINING PROTEIN 39 HOMOLOG-RELATED"/>
    <property type="match status" value="1"/>
</dbReference>
<gene>
    <name evidence="2" type="ORF">CDV36_002280</name>
</gene>
<organism evidence="2 3">
    <name type="scientific">Fusarium kuroshium</name>
    <dbReference type="NCBI Taxonomy" id="2010991"/>
    <lineage>
        <taxon>Eukaryota</taxon>
        <taxon>Fungi</taxon>
        <taxon>Dikarya</taxon>
        <taxon>Ascomycota</taxon>
        <taxon>Pezizomycotina</taxon>
        <taxon>Sordariomycetes</taxon>
        <taxon>Hypocreomycetidae</taxon>
        <taxon>Hypocreales</taxon>
        <taxon>Nectriaceae</taxon>
        <taxon>Fusarium</taxon>
        <taxon>Fusarium solani species complex</taxon>
    </lineage>
</organism>
<accession>A0A3M2SKF4</accession>
<reference evidence="2 3" key="1">
    <citation type="submission" date="2017-06" db="EMBL/GenBank/DDBJ databases">
        <title>Comparative genomic analysis of Ambrosia Fusariam Clade fungi.</title>
        <authorList>
            <person name="Stajich J.E."/>
            <person name="Carrillo J."/>
            <person name="Kijimoto T."/>
            <person name="Eskalen A."/>
            <person name="O'Donnell K."/>
            <person name="Kasson M."/>
        </authorList>
    </citation>
    <scope>NUCLEOTIDE SEQUENCE [LARGE SCALE GENOMIC DNA]</scope>
    <source>
        <strain evidence="2">UCR3666</strain>
    </source>
</reference>
<name>A0A3M2SKF4_9HYPO</name>
<feature type="domain" description="Heterokaryon incompatibility" evidence="1">
    <location>
        <begin position="53"/>
        <end position="202"/>
    </location>
</feature>
<dbReference type="InterPro" id="IPR010730">
    <property type="entry name" value="HET"/>
</dbReference>
<dbReference type="STRING" id="2010991.A0A3M2SKF4"/>
<dbReference type="OrthoDB" id="194358at2759"/>
<dbReference type="PANTHER" id="PTHR24148:SF73">
    <property type="entry name" value="HET DOMAIN PROTEIN (AFU_ORTHOLOGUE AFUA_8G01020)"/>
    <property type="match status" value="1"/>
</dbReference>
<dbReference type="AlphaFoldDB" id="A0A3M2SKF4"/>
<evidence type="ECO:0000313" key="3">
    <source>
        <dbReference type="Proteomes" id="UP000277212"/>
    </source>
</evidence>
<evidence type="ECO:0000259" key="1">
    <source>
        <dbReference type="Pfam" id="PF06985"/>
    </source>
</evidence>
<sequence length="406" mass="46567">MPPASRPFSYSPFGYDEAATHIRVIRIKPGCGEEIRCVMKRMRRTADRFVPIYSCLSYTWQPENPRRNIYIEKKRGKERVKSIGKNLGDFLSAARDANITDWLWIDALCINQADPIEKGQQVRRMGQTYKHARKVFVWLGLIPKPTVHALENLMRVNLEATKAANQASLGGLISIIPKEAWLGPLTDICSAPYWTRLWIAQEFLLANEPILFFQNFQIDAITLARQLNRFLYLVPKGERLDFMALTGWTYLHWRWVCYEFPSNNKWMPSERRPMDKPVSLASLIPKFAKSGCHDKKDRVYALLSLADDGDPGMVYYEISEDEVFRNTMGVMKRHKNKRPIDEHLLIGEALIEALELWPATSPSSSTLEINFDGPEDITLPIWGRAALEIKAEAGTGWETIEATCIF</sequence>
<dbReference type="EMBL" id="NKUJ01000024">
    <property type="protein sequence ID" value="RMJ18056.1"/>
    <property type="molecule type" value="Genomic_DNA"/>
</dbReference>
<dbReference type="Proteomes" id="UP000277212">
    <property type="component" value="Unassembled WGS sequence"/>
</dbReference>
<protein>
    <recommendedName>
        <fullName evidence="1">Heterokaryon incompatibility domain-containing protein</fullName>
    </recommendedName>
</protein>
<comment type="caution">
    <text evidence="2">The sequence shown here is derived from an EMBL/GenBank/DDBJ whole genome shotgun (WGS) entry which is preliminary data.</text>
</comment>
<proteinExistence type="predicted"/>
<keyword evidence="3" id="KW-1185">Reference proteome</keyword>